<keyword evidence="1" id="KW-0472">Membrane</keyword>
<evidence type="ECO:0000313" key="2">
    <source>
        <dbReference type="EMBL" id="KTC98010.1"/>
    </source>
</evidence>
<dbReference type="RefSeq" id="WP_131750945.1">
    <property type="nucleotide sequence ID" value="NZ_CAAAHY010000002.1"/>
</dbReference>
<feature type="transmembrane region" description="Helical" evidence="1">
    <location>
        <begin position="22"/>
        <end position="42"/>
    </location>
</feature>
<feature type="transmembrane region" description="Helical" evidence="1">
    <location>
        <begin position="86"/>
        <end position="105"/>
    </location>
</feature>
<evidence type="ECO:0000256" key="1">
    <source>
        <dbReference type="SAM" id="Phobius"/>
    </source>
</evidence>
<dbReference type="PATRIC" id="fig|448.7.peg.1118"/>
<dbReference type="EMBL" id="LNYA01000023">
    <property type="protein sequence ID" value="KTC98010.1"/>
    <property type="molecule type" value="Genomic_DNA"/>
</dbReference>
<dbReference type="AlphaFoldDB" id="A0A0W0TRD0"/>
<proteinExistence type="predicted"/>
<gene>
    <name evidence="2" type="ORF">Lery_1064</name>
</gene>
<sequence length="168" mass="18948">MIEYLQNLPILLGLFFALHSNLLYASLFYLMAGSLLTAFLIYETEHIKLPIARDTPTQFIKNIAAFATASVLFYLYWHAIRLNMPVSPIVDIILGLVFGFIGGLIQGIGSNEWRKRHTISLMAAGAVIFLLINMLQSFHPVIAALLLDGPMTLMICFIDYPYIFKFSK</sequence>
<feature type="transmembrane region" description="Helical" evidence="1">
    <location>
        <begin position="117"/>
        <end position="135"/>
    </location>
</feature>
<evidence type="ECO:0008006" key="4">
    <source>
        <dbReference type="Google" id="ProtNLM"/>
    </source>
</evidence>
<protein>
    <recommendedName>
        <fullName evidence="4">Transmembrane protein</fullName>
    </recommendedName>
</protein>
<organism evidence="2 3">
    <name type="scientific">Legionella erythra</name>
    <dbReference type="NCBI Taxonomy" id="448"/>
    <lineage>
        <taxon>Bacteria</taxon>
        <taxon>Pseudomonadati</taxon>
        <taxon>Pseudomonadota</taxon>
        <taxon>Gammaproteobacteria</taxon>
        <taxon>Legionellales</taxon>
        <taxon>Legionellaceae</taxon>
        <taxon>Legionella</taxon>
    </lineage>
</organism>
<name>A0A0W0TRD0_LEGER</name>
<keyword evidence="1" id="KW-1133">Transmembrane helix</keyword>
<accession>A0A0W0TRD0</accession>
<reference evidence="2 3" key="1">
    <citation type="submission" date="2015-11" db="EMBL/GenBank/DDBJ databases">
        <title>Genomic analysis of 38 Legionella species identifies large and diverse effector repertoires.</title>
        <authorList>
            <person name="Burstein D."/>
            <person name="Amaro F."/>
            <person name="Zusman T."/>
            <person name="Lifshitz Z."/>
            <person name="Cohen O."/>
            <person name="Gilbert J.A."/>
            <person name="Pupko T."/>
            <person name="Shuman H.A."/>
            <person name="Segal G."/>
        </authorList>
    </citation>
    <scope>NUCLEOTIDE SEQUENCE [LARGE SCALE GENOMIC DNA]</scope>
    <source>
        <strain evidence="2 3">SE-32A-C8</strain>
    </source>
</reference>
<comment type="caution">
    <text evidence="2">The sequence shown here is derived from an EMBL/GenBank/DDBJ whole genome shotgun (WGS) entry which is preliminary data.</text>
</comment>
<feature type="transmembrane region" description="Helical" evidence="1">
    <location>
        <begin position="141"/>
        <end position="163"/>
    </location>
</feature>
<evidence type="ECO:0000313" key="3">
    <source>
        <dbReference type="Proteomes" id="UP000054773"/>
    </source>
</evidence>
<feature type="transmembrane region" description="Helical" evidence="1">
    <location>
        <begin position="63"/>
        <end position="80"/>
    </location>
</feature>
<keyword evidence="1" id="KW-0812">Transmembrane</keyword>
<keyword evidence="3" id="KW-1185">Reference proteome</keyword>
<dbReference type="Proteomes" id="UP000054773">
    <property type="component" value="Unassembled WGS sequence"/>
</dbReference>